<dbReference type="PANTHER" id="PTHR35285">
    <property type="entry name" value="2-C-METHYL-D-ERYTHRITOL 4-PHOSPHATE CYTIDYLYLTRANSFERASE"/>
    <property type="match status" value="1"/>
</dbReference>
<evidence type="ECO:0000313" key="3">
    <source>
        <dbReference type="Proteomes" id="UP001419268"/>
    </source>
</evidence>
<feature type="compositionally biased region" description="Low complexity" evidence="1">
    <location>
        <begin position="83"/>
        <end position="100"/>
    </location>
</feature>
<gene>
    <name evidence="2" type="ORF">Scep_027754</name>
</gene>
<comment type="caution">
    <text evidence="2">The sequence shown here is derived from an EMBL/GenBank/DDBJ whole genome shotgun (WGS) entry which is preliminary data.</text>
</comment>
<dbReference type="AlphaFoldDB" id="A0AAP0EBX2"/>
<accession>A0AAP0EBX2</accession>
<protein>
    <submittedName>
        <fullName evidence="2">Uncharacterized protein</fullName>
    </submittedName>
</protein>
<reference evidence="2 3" key="1">
    <citation type="submission" date="2024-01" db="EMBL/GenBank/DDBJ databases">
        <title>Genome assemblies of Stephania.</title>
        <authorList>
            <person name="Yang L."/>
        </authorList>
    </citation>
    <scope>NUCLEOTIDE SEQUENCE [LARGE SCALE GENOMIC DNA]</scope>
    <source>
        <strain evidence="2">JXDWG</strain>
        <tissue evidence="2">Leaf</tissue>
    </source>
</reference>
<sequence length="389" mass="43082">MCRSRFARSHPLTLSPSHTHDSHLPQLAFAPHVNTARSSTSPPLAHRLSLLNTALNTALCSRLLNTASSHRLSASLNTRLSALSASSTPPRLSASLLSPSRARRSPPRALCGLSLTDCAASPSHHQHHRPNHAFDLALTPNFVANTLSPHLYWSCPACPLTSRSSPSLPHRPLDSGMNVDYRTIPQKDLAKFVLSEGGWSKLLCTREKVRRLVDVALVFVGKEMAIIPRPPHGHGWLRPAIGTVELSQSIIQLQRRRRGGDPDYTGQRWDDEAVYYKVAGDCPKRCVYSLRSLWRKKRRYVDLDASTSQMLAQRGMGNFMILSNGSETELLYSVSDPLLIRDGSETEYNNSVDPLLIRDGSEMESNNSVSNSLLIRDGSETECNYDCTL</sequence>
<dbReference type="Proteomes" id="UP001419268">
    <property type="component" value="Unassembled WGS sequence"/>
</dbReference>
<proteinExistence type="predicted"/>
<keyword evidence="3" id="KW-1185">Reference proteome</keyword>
<name>A0AAP0EBX2_9MAGN</name>
<evidence type="ECO:0000256" key="1">
    <source>
        <dbReference type="SAM" id="MobiDB-lite"/>
    </source>
</evidence>
<dbReference type="PANTHER" id="PTHR35285:SF1">
    <property type="entry name" value="2-C-METHYL-D-ERYTHRITOL 4-PHOSPHATE CYTIDYLYLTRANSFERASE"/>
    <property type="match status" value="1"/>
</dbReference>
<evidence type="ECO:0000313" key="2">
    <source>
        <dbReference type="EMBL" id="KAK9088672.1"/>
    </source>
</evidence>
<feature type="region of interest" description="Disordered" evidence="1">
    <location>
        <begin position="83"/>
        <end position="105"/>
    </location>
</feature>
<organism evidence="2 3">
    <name type="scientific">Stephania cephalantha</name>
    <dbReference type="NCBI Taxonomy" id="152367"/>
    <lineage>
        <taxon>Eukaryota</taxon>
        <taxon>Viridiplantae</taxon>
        <taxon>Streptophyta</taxon>
        <taxon>Embryophyta</taxon>
        <taxon>Tracheophyta</taxon>
        <taxon>Spermatophyta</taxon>
        <taxon>Magnoliopsida</taxon>
        <taxon>Ranunculales</taxon>
        <taxon>Menispermaceae</taxon>
        <taxon>Menispermoideae</taxon>
        <taxon>Cissampelideae</taxon>
        <taxon>Stephania</taxon>
    </lineage>
</organism>
<feature type="region of interest" description="Disordered" evidence="1">
    <location>
        <begin position="1"/>
        <end position="23"/>
    </location>
</feature>
<dbReference type="EMBL" id="JBBNAG010000012">
    <property type="protein sequence ID" value="KAK9088672.1"/>
    <property type="molecule type" value="Genomic_DNA"/>
</dbReference>